<dbReference type="Gene3D" id="1.10.8.20">
    <property type="entry name" value="N-terminal domain of phosphatidylinositol transfer protein sec14p"/>
    <property type="match status" value="1"/>
</dbReference>
<organism evidence="2 3">
    <name type="scientific">Caerostris darwini</name>
    <dbReference type="NCBI Taxonomy" id="1538125"/>
    <lineage>
        <taxon>Eukaryota</taxon>
        <taxon>Metazoa</taxon>
        <taxon>Ecdysozoa</taxon>
        <taxon>Arthropoda</taxon>
        <taxon>Chelicerata</taxon>
        <taxon>Arachnida</taxon>
        <taxon>Araneae</taxon>
        <taxon>Araneomorphae</taxon>
        <taxon>Entelegynae</taxon>
        <taxon>Araneoidea</taxon>
        <taxon>Araneidae</taxon>
        <taxon>Caerostris</taxon>
    </lineage>
</organism>
<proteinExistence type="predicted"/>
<dbReference type="SUPFAM" id="SSF52087">
    <property type="entry name" value="CRAL/TRIO domain"/>
    <property type="match status" value="1"/>
</dbReference>
<keyword evidence="3" id="KW-1185">Reference proteome</keyword>
<dbReference type="PANTHER" id="PTHR10174:SF130">
    <property type="entry name" value="ALPHA-TOCOPHEROL TRANSFER PROTEIN-LIKE"/>
    <property type="match status" value="1"/>
</dbReference>
<dbReference type="PANTHER" id="PTHR10174">
    <property type="entry name" value="ALPHA-TOCOPHEROL TRANSFER PROTEIN-RELATED"/>
    <property type="match status" value="1"/>
</dbReference>
<dbReference type="Gene3D" id="3.40.525.10">
    <property type="entry name" value="CRAL-TRIO lipid binding domain"/>
    <property type="match status" value="1"/>
</dbReference>
<dbReference type="InterPro" id="IPR001251">
    <property type="entry name" value="CRAL-TRIO_dom"/>
</dbReference>
<dbReference type="PRINTS" id="PR00180">
    <property type="entry name" value="CRETINALDHBP"/>
</dbReference>
<dbReference type="SMART" id="SM01100">
    <property type="entry name" value="CRAL_TRIO_N"/>
    <property type="match status" value="1"/>
</dbReference>
<dbReference type="CDD" id="cd00170">
    <property type="entry name" value="SEC14"/>
    <property type="match status" value="1"/>
</dbReference>
<evidence type="ECO:0000313" key="3">
    <source>
        <dbReference type="Proteomes" id="UP001054837"/>
    </source>
</evidence>
<protein>
    <submittedName>
        <fullName evidence="2">Alpha-tocopherol transfer protein-like protein</fullName>
    </submittedName>
</protein>
<dbReference type="EMBL" id="BPLQ01003398">
    <property type="protein sequence ID" value="GIY00193.1"/>
    <property type="molecule type" value="Genomic_DNA"/>
</dbReference>
<evidence type="ECO:0000259" key="1">
    <source>
        <dbReference type="PROSITE" id="PS50191"/>
    </source>
</evidence>
<dbReference type="Pfam" id="PF03765">
    <property type="entry name" value="CRAL_TRIO_N"/>
    <property type="match status" value="1"/>
</dbReference>
<dbReference type="Gene3D" id="1.20.5.1200">
    <property type="entry name" value="Alpha-tocopherol transfer"/>
    <property type="match status" value="1"/>
</dbReference>
<gene>
    <name evidence="2" type="primary">X975_08134</name>
    <name evidence="2" type="ORF">CDAR_233672</name>
</gene>
<dbReference type="Proteomes" id="UP001054837">
    <property type="component" value="Unassembled WGS sequence"/>
</dbReference>
<dbReference type="GO" id="GO:0016020">
    <property type="term" value="C:membrane"/>
    <property type="evidence" value="ECO:0007669"/>
    <property type="project" value="TreeGrafter"/>
</dbReference>
<sequence length="326" mass="37764">MESEVTMMPSTKVIEKLNPAIHALRNGSDEPLSYFITYLTPAMIEEARTQLKETDESRTKGLEELKQLIKKESKLVTPTDESFLLAFLRARKFNAKKAFKLLQNYWRFRKEHKNIYDHSDSTSVKQLILKPMMGALTYRDKSGCVVLLFKVGGKQIWRNNVWSLNIYCMWDPDVDVYEQVFRAVTAVLVHSIQFPATQVCGYRIIFDLRGLTWTQLKMCTPSNMLLMIRSTQFCFPARYKGVHIISENKLFNLVWAVAHPLLTSKLKKRIMFHGTDLAPLSEYIDPSILPVEFGGQADPFENTKWSEVLDECTHQVLDQLMYGYKD</sequence>
<dbReference type="SMART" id="SM00516">
    <property type="entry name" value="SEC14"/>
    <property type="match status" value="1"/>
</dbReference>
<dbReference type="InterPro" id="IPR036273">
    <property type="entry name" value="CRAL/TRIO_N_dom_sf"/>
</dbReference>
<reference evidence="2 3" key="1">
    <citation type="submission" date="2021-06" db="EMBL/GenBank/DDBJ databases">
        <title>Caerostris darwini draft genome.</title>
        <authorList>
            <person name="Kono N."/>
            <person name="Arakawa K."/>
        </authorList>
    </citation>
    <scope>NUCLEOTIDE SEQUENCE [LARGE SCALE GENOMIC DNA]</scope>
</reference>
<dbReference type="Pfam" id="PF00650">
    <property type="entry name" value="CRAL_TRIO"/>
    <property type="match status" value="1"/>
</dbReference>
<accession>A0AAV4PRZ3</accession>
<dbReference type="InterPro" id="IPR011074">
    <property type="entry name" value="CRAL/TRIO_N_dom"/>
</dbReference>
<evidence type="ECO:0000313" key="2">
    <source>
        <dbReference type="EMBL" id="GIY00193.1"/>
    </source>
</evidence>
<name>A0AAV4PRZ3_9ARAC</name>
<dbReference type="SUPFAM" id="SSF46938">
    <property type="entry name" value="CRAL/TRIO N-terminal domain"/>
    <property type="match status" value="1"/>
</dbReference>
<dbReference type="AlphaFoldDB" id="A0AAV4PRZ3"/>
<dbReference type="GO" id="GO:1902936">
    <property type="term" value="F:phosphatidylinositol bisphosphate binding"/>
    <property type="evidence" value="ECO:0007669"/>
    <property type="project" value="TreeGrafter"/>
</dbReference>
<comment type="caution">
    <text evidence="2">The sequence shown here is derived from an EMBL/GenBank/DDBJ whole genome shotgun (WGS) entry which is preliminary data.</text>
</comment>
<dbReference type="InterPro" id="IPR036865">
    <property type="entry name" value="CRAL-TRIO_dom_sf"/>
</dbReference>
<feature type="domain" description="CRAL-TRIO" evidence="1">
    <location>
        <begin position="124"/>
        <end position="301"/>
    </location>
</feature>
<dbReference type="PROSITE" id="PS50191">
    <property type="entry name" value="CRAL_TRIO"/>
    <property type="match status" value="1"/>
</dbReference>